<name>A0A1B7P158_9EURO</name>
<dbReference type="SUPFAM" id="SSF57701">
    <property type="entry name" value="Zn2/Cys6 DNA-binding domain"/>
    <property type="match status" value="1"/>
</dbReference>
<evidence type="ECO:0000256" key="4">
    <source>
        <dbReference type="ARBA" id="ARBA00023015"/>
    </source>
</evidence>
<dbReference type="InterPro" id="IPR050613">
    <property type="entry name" value="Sec_Metabolite_Reg"/>
</dbReference>
<dbReference type="Gene3D" id="4.10.240.10">
    <property type="entry name" value="Zn(2)-C6 fungal-type DNA-binding domain"/>
    <property type="match status" value="1"/>
</dbReference>
<evidence type="ECO:0000256" key="3">
    <source>
        <dbReference type="ARBA" id="ARBA00022723"/>
    </source>
</evidence>
<dbReference type="PROSITE" id="PS50048">
    <property type="entry name" value="ZN2_CY6_FUNGAL_2"/>
    <property type="match status" value="1"/>
</dbReference>
<dbReference type="Pfam" id="PF04082">
    <property type="entry name" value="Fungal_trans"/>
    <property type="match status" value="1"/>
</dbReference>
<gene>
    <name evidence="12" type="ORF">ACJ72_02884</name>
</gene>
<organism evidence="12 13">
    <name type="scientific">Emergomyces africanus</name>
    <dbReference type="NCBI Taxonomy" id="1955775"/>
    <lineage>
        <taxon>Eukaryota</taxon>
        <taxon>Fungi</taxon>
        <taxon>Dikarya</taxon>
        <taxon>Ascomycota</taxon>
        <taxon>Pezizomycotina</taxon>
        <taxon>Eurotiomycetes</taxon>
        <taxon>Eurotiomycetidae</taxon>
        <taxon>Onygenales</taxon>
        <taxon>Ajellomycetaceae</taxon>
        <taxon>Emergomyces</taxon>
    </lineage>
</organism>
<evidence type="ECO:0000259" key="11">
    <source>
        <dbReference type="PROSITE" id="PS50048"/>
    </source>
</evidence>
<dbReference type="CDD" id="cd12148">
    <property type="entry name" value="fungal_TF_MHR"/>
    <property type="match status" value="1"/>
</dbReference>
<evidence type="ECO:0000256" key="10">
    <source>
        <dbReference type="SAM" id="MobiDB-lite"/>
    </source>
</evidence>
<dbReference type="Proteomes" id="UP000091918">
    <property type="component" value="Unassembled WGS sequence"/>
</dbReference>
<dbReference type="OrthoDB" id="2269373at2759"/>
<evidence type="ECO:0000313" key="12">
    <source>
        <dbReference type="EMBL" id="OAX82765.1"/>
    </source>
</evidence>
<dbReference type="GO" id="GO:0003677">
    <property type="term" value="F:DNA binding"/>
    <property type="evidence" value="ECO:0007669"/>
    <property type="project" value="UniProtKB-KW"/>
</dbReference>
<dbReference type="SMART" id="SM00066">
    <property type="entry name" value="GAL4"/>
    <property type="match status" value="1"/>
</dbReference>
<dbReference type="PANTHER" id="PTHR31001">
    <property type="entry name" value="UNCHARACTERIZED TRANSCRIPTIONAL REGULATORY PROTEIN"/>
    <property type="match status" value="1"/>
</dbReference>
<evidence type="ECO:0000313" key="13">
    <source>
        <dbReference type="Proteomes" id="UP000091918"/>
    </source>
</evidence>
<evidence type="ECO:0000256" key="2">
    <source>
        <dbReference type="ARBA" id="ARBA00018346"/>
    </source>
</evidence>
<evidence type="ECO:0000256" key="7">
    <source>
        <dbReference type="ARBA" id="ARBA00023242"/>
    </source>
</evidence>
<dbReference type="AlphaFoldDB" id="A0A1B7P158"/>
<evidence type="ECO:0000256" key="1">
    <source>
        <dbReference type="ARBA" id="ARBA00004123"/>
    </source>
</evidence>
<dbReference type="PANTHER" id="PTHR31001:SF45">
    <property type="entry name" value="ZN(II)2CYS6 TRANSCRIPTION FACTOR (EUROFUNG)"/>
    <property type="match status" value="1"/>
</dbReference>
<keyword evidence="4" id="KW-0805">Transcription regulation</keyword>
<dbReference type="InterPro" id="IPR007219">
    <property type="entry name" value="XnlR_reg_dom"/>
</dbReference>
<accession>A0A1B7P158</accession>
<dbReference type="InterPro" id="IPR001138">
    <property type="entry name" value="Zn2Cys6_DnaBD"/>
</dbReference>
<keyword evidence="3" id="KW-0479">Metal-binding</keyword>
<keyword evidence="5" id="KW-0238">DNA-binding</keyword>
<proteinExistence type="predicted"/>
<dbReference type="SMART" id="SM00906">
    <property type="entry name" value="Fungal_trans"/>
    <property type="match status" value="1"/>
</dbReference>
<dbReference type="STRING" id="1658172.A0A1B7P158"/>
<keyword evidence="7" id="KW-0539">Nucleus</keyword>
<evidence type="ECO:0000256" key="8">
    <source>
        <dbReference type="ARBA" id="ARBA00031692"/>
    </source>
</evidence>
<comment type="function">
    <text evidence="9">Transcription factor that specifically regulates the neosartoricin B biosynthesis gene cluster.</text>
</comment>
<evidence type="ECO:0000256" key="9">
    <source>
        <dbReference type="ARBA" id="ARBA00045154"/>
    </source>
</evidence>
<dbReference type="PROSITE" id="PS00463">
    <property type="entry name" value="ZN2_CY6_FUNGAL_1"/>
    <property type="match status" value="1"/>
</dbReference>
<dbReference type="GO" id="GO:0006351">
    <property type="term" value="P:DNA-templated transcription"/>
    <property type="evidence" value="ECO:0007669"/>
    <property type="project" value="InterPro"/>
</dbReference>
<dbReference type="GO" id="GO:0008270">
    <property type="term" value="F:zinc ion binding"/>
    <property type="evidence" value="ECO:0007669"/>
    <property type="project" value="InterPro"/>
</dbReference>
<dbReference type="GO" id="GO:0005634">
    <property type="term" value="C:nucleus"/>
    <property type="evidence" value="ECO:0007669"/>
    <property type="project" value="UniProtKB-SubCell"/>
</dbReference>
<sequence>MNTAEPERKKSLRVLACALCKQRRIKCSRSFPCANCVRAGVPCVQLTANQRRRRFAERELLDRLHHYESILRQNNISFEPLHGSYFAAAAASPAATANNDEGCSATMNKDGIEAIDVWQSIKRVALEDDDETKSDGNSSGYDDVDEQVKESIMANDGLLFGAASPDVHLASSHPEQVQIFRLWQIYLDNVNPLLKITHTPTLQQRIIDAAGDVEHISPALEALMFGIYCVAVVSLTDDECYVSFRQSRDYLLSGYQVASLYLYLIAVGPQVDPRSLACMVAVAIRIAQRMGLHCESSYNSPDCRALEAEMRRRLWWSLVLFDHRICEMLGQEKSSTLSPTWDCRAPLNVNDFEIQAEMSKAPTAHDTSPTEALFAVVRSELADSARHSTSHLTIISGKSTPGTITDPNREGSELQVLETMMDKKYLAHCNAEVPLHFMTIWATRSWFARSRLTEHYLTHAISTSYQSTDAQRSSAYGYAVCMLEADTKLRTSPLTKGFLWLLESMYSPILAYLHILKGISKRPDEEYADKAWAAICDNYEAISSGPKHHRTRLMIAFKFSRITLQTWEARESLLRSRNNAPEQPPQLVLDARMNVTQTSSRGPFAQGKSAGNQSIGATPSPGLTTTGSTALPPFDSTPLSPEGYQISGEGHNFNAPTFMGFYPEMSVQESMDLARDKFWSQESFNWMENHALPR</sequence>
<dbReference type="EMBL" id="LGUA01000258">
    <property type="protein sequence ID" value="OAX82765.1"/>
    <property type="molecule type" value="Genomic_DNA"/>
</dbReference>
<feature type="compositionally biased region" description="Low complexity" evidence="10">
    <location>
        <begin position="617"/>
        <end position="629"/>
    </location>
</feature>
<protein>
    <recommendedName>
        <fullName evidence="2">C6 finger domain transcription factor nscR</fullName>
    </recommendedName>
    <alternativeName>
        <fullName evidence="8">Neosartiricin B biosynthesis protein R</fullName>
    </alternativeName>
</protein>
<comment type="subcellular location">
    <subcellularLocation>
        <location evidence="1">Nucleus</location>
    </subcellularLocation>
</comment>
<feature type="domain" description="Zn(2)-C6 fungal-type" evidence="11">
    <location>
        <begin position="16"/>
        <end position="45"/>
    </location>
</feature>
<dbReference type="CDD" id="cd00067">
    <property type="entry name" value="GAL4"/>
    <property type="match status" value="1"/>
</dbReference>
<evidence type="ECO:0000256" key="5">
    <source>
        <dbReference type="ARBA" id="ARBA00023125"/>
    </source>
</evidence>
<reference evidence="12 13" key="1">
    <citation type="submission" date="2015-07" db="EMBL/GenBank/DDBJ databases">
        <title>Emmonsia species relationships and genome sequence.</title>
        <authorList>
            <person name="Cuomo C.A."/>
            <person name="Schwartz I.S."/>
            <person name="Kenyon C."/>
            <person name="de Hoog G.S."/>
            <person name="Govender N.P."/>
            <person name="Botha A."/>
            <person name="Moreno L."/>
            <person name="de Vries M."/>
            <person name="Munoz J.F."/>
            <person name="Stielow J.B."/>
        </authorList>
    </citation>
    <scope>NUCLEOTIDE SEQUENCE [LARGE SCALE GENOMIC DNA]</scope>
    <source>
        <strain evidence="12 13">CBS 136260</strain>
    </source>
</reference>
<keyword evidence="13" id="KW-1185">Reference proteome</keyword>
<keyword evidence="6" id="KW-0804">Transcription</keyword>
<dbReference type="GO" id="GO:0000981">
    <property type="term" value="F:DNA-binding transcription factor activity, RNA polymerase II-specific"/>
    <property type="evidence" value="ECO:0007669"/>
    <property type="project" value="InterPro"/>
</dbReference>
<comment type="caution">
    <text evidence="12">The sequence shown here is derived from an EMBL/GenBank/DDBJ whole genome shotgun (WGS) entry which is preliminary data.</text>
</comment>
<dbReference type="Pfam" id="PF00172">
    <property type="entry name" value="Zn_clus"/>
    <property type="match status" value="1"/>
</dbReference>
<dbReference type="InterPro" id="IPR036864">
    <property type="entry name" value="Zn2-C6_fun-type_DNA-bd_sf"/>
</dbReference>
<feature type="region of interest" description="Disordered" evidence="10">
    <location>
        <begin position="599"/>
        <end position="629"/>
    </location>
</feature>
<evidence type="ECO:0000256" key="6">
    <source>
        <dbReference type="ARBA" id="ARBA00023163"/>
    </source>
</evidence>